<keyword evidence="4" id="KW-0539">Nucleus</keyword>
<dbReference type="AlphaFoldDB" id="A0A0K9PTM6"/>
<evidence type="ECO:0000256" key="3">
    <source>
        <dbReference type="ARBA" id="ARBA00022490"/>
    </source>
</evidence>
<dbReference type="EMBL" id="LFYR01000633">
    <property type="protein sequence ID" value="KMZ72398.1"/>
    <property type="molecule type" value="Genomic_DNA"/>
</dbReference>
<sequence>MAEAEEEGLRQVVDSVAFQSDLKPTMDEDSQLTSPAAVKVQKVYRSYRTRRRLADSAVVAEELWWQAIDFAKLNHSTVSFFDYSKPESITSKWNRIGLNASKVGKGLSRDGKALKLAFQQWIEAIDPRHRYGHNLHFYYEHWCESDAGQPFFYWLDIGDGRNVDLKECPRTLLREQVVKYLGPIERDNYEYDILDGKLIGKLTGEFLDTTNEAGKDKWIFVMSTNKKLYVGKKKKGKFHHSSFLAGGATLAAGRLVASDGILKSISAYSGHYKPGEENLKNFINFLNEKGIDQNGIEIHSSSNEDYYDDKKKEIPLENNIQQQHKPQQLNIPSEMMAKLKVVPNISTQNNVQEAGGIVYSRSMSGLSGDIQSPRADVPRNAILQRMKSKEKARSYQLGHQLPSPWSTGAGPRIGCFNDYPLELQKQALDFVNLSPRLLVPTPSTFKRFEYSPDSSPANVISNDQGDG</sequence>
<dbReference type="GO" id="GO:0005737">
    <property type="term" value="C:cytoplasm"/>
    <property type="evidence" value="ECO:0007669"/>
    <property type="project" value="UniProtKB-SubCell"/>
</dbReference>
<dbReference type="CDD" id="cd23767">
    <property type="entry name" value="IQCD"/>
    <property type="match status" value="1"/>
</dbReference>
<evidence type="ECO:0000313" key="6">
    <source>
        <dbReference type="Proteomes" id="UP000036987"/>
    </source>
</evidence>
<evidence type="ECO:0000256" key="1">
    <source>
        <dbReference type="ARBA" id="ARBA00004123"/>
    </source>
</evidence>
<dbReference type="STRING" id="29655.A0A0K9PTM6"/>
<keyword evidence="3" id="KW-0963">Cytoplasm</keyword>
<proteinExistence type="predicted"/>
<dbReference type="Proteomes" id="UP000036987">
    <property type="component" value="Unassembled WGS sequence"/>
</dbReference>
<dbReference type="OMA" id="RHRSGHN"/>
<name>A0A0K9PTM6_ZOSMR</name>
<comment type="subcellular location">
    <subcellularLocation>
        <location evidence="2">Cytoplasm</location>
    </subcellularLocation>
    <subcellularLocation>
        <location evidence="1">Nucleus</location>
    </subcellularLocation>
</comment>
<dbReference type="GO" id="GO:0005634">
    <property type="term" value="C:nucleus"/>
    <property type="evidence" value="ECO:0007669"/>
    <property type="project" value="UniProtKB-SubCell"/>
</dbReference>
<evidence type="ECO:0000256" key="2">
    <source>
        <dbReference type="ARBA" id="ARBA00004496"/>
    </source>
</evidence>
<protein>
    <submittedName>
        <fullName evidence="5">Putative Calmodulin binding protein</fullName>
    </submittedName>
</protein>
<evidence type="ECO:0000256" key="4">
    <source>
        <dbReference type="ARBA" id="ARBA00023242"/>
    </source>
</evidence>
<gene>
    <name evidence="5" type="ORF">ZOSMA_165G00230</name>
</gene>
<evidence type="ECO:0000313" key="5">
    <source>
        <dbReference type="EMBL" id="KMZ72398.1"/>
    </source>
</evidence>
<comment type="caution">
    <text evidence="5">The sequence shown here is derived from an EMBL/GenBank/DDBJ whole genome shotgun (WGS) entry which is preliminary data.</text>
</comment>
<keyword evidence="6" id="KW-1185">Reference proteome</keyword>
<reference evidence="6" key="1">
    <citation type="journal article" date="2016" name="Nature">
        <title>The genome of the seagrass Zostera marina reveals angiosperm adaptation to the sea.</title>
        <authorList>
            <person name="Olsen J.L."/>
            <person name="Rouze P."/>
            <person name="Verhelst B."/>
            <person name="Lin Y.-C."/>
            <person name="Bayer T."/>
            <person name="Collen J."/>
            <person name="Dattolo E."/>
            <person name="De Paoli E."/>
            <person name="Dittami S."/>
            <person name="Maumus F."/>
            <person name="Michel G."/>
            <person name="Kersting A."/>
            <person name="Lauritano C."/>
            <person name="Lohaus R."/>
            <person name="Toepel M."/>
            <person name="Tonon T."/>
            <person name="Vanneste K."/>
            <person name="Amirebrahimi M."/>
            <person name="Brakel J."/>
            <person name="Bostroem C."/>
            <person name="Chovatia M."/>
            <person name="Grimwood J."/>
            <person name="Jenkins J.W."/>
            <person name="Jueterbock A."/>
            <person name="Mraz A."/>
            <person name="Stam W.T."/>
            <person name="Tice H."/>
            <person name="Bornberg-Bauer E."/>
            <person name="Green P.J."/>
            <person name="Pearson G.A."/>
            <person name="Procaccini G."/>
            <person name="Duarte C.M."/>
            <person name="Schmutz J."/>
            <person name="Reusch T.B.H."/>
            <person name="Van de Peer Y."/>
        </authorList>
    </citation>
    <scope>NUCLEOTIDE SEQUENCE [LARGE SCALE GENOMIC DNA]</scope>
    <source>
        <strain evidence="6">cv. Finnish</strain>
    </source>
</reference>
<dbReference type="PANTHER" id="PTHR31250:SF10">
    <property type="entry name" value="IQ DOMAIN-CONTAINING PROTEIN IQM3"/>
    <property type="match status" value="1"/>
</dbReference>
<dbReference type="PROSITE" id="PS50096">
    <property type="entry name" value="IQ"/>
    <property type="match status" value="1"/>
</dbReference>
<dbReference type="OrthoDB" id="7344096at2759"/>
<organism evidence="5 6">
    <name type="scientific">Zostera marina</name>
    <name type="common">Eelgrass</name>
    <dbReference type="NCBI Taxonomy" id="29655"/>
    <lineage>
        <taxon>Eukaryota</taxon>
        <taxon>Viridiplantae</taxon>
        <taxon>Streptophyta</taxon>
        <taxon>Embryophyta</taxon>
        <taxon>Tracheophyta</taxon>
        <taxon>Spermatophyta</taxon>
        <taxon>Magnoliopsida</taxon>
        <taxon>Liliopsida</taxon>
        <taxon>Zosteraceae</taxon>
        <taxon>Zostera</taxon>
    </lineage>
</organism>
<accession>A0A0K9PTM6</accession>
<dbReference type="InterPro" id="IPR044159">
    <property type="entry name" value="IQM"/>
</dbReference>
<dbReference type="PANTHER" id="PTHR31250">
    <property type="entry name" value="IQ DOMAIN-CONTAINING PROTEIN IQM3"/>
    <property type="match status" value="1"/>
</dbReference>